<dbReference type="EMBL" id="FMXR01000008">
    <property type="protein sequence ID" value="SDB15158.1"/>
    <property type="molecule type" value="Genomic_DNA"/>
</dbReference>
<dbReference type="STRING" id="1732.SAMN02910417_01119"/>
<reference evidence="1 2" key="1">
    <citation type="submission" date="2016-10" db="EMBL/GenBank/DDBJ databases">
        <authorList>
            <person name="de Groot N.N."/>
        </authorList>
    </citation>
    <scope>NUCLEOTIDE SEQUENCE [LARGE SCALE GENOMIC DNA]</scope>
    <source>
        <strain evidence="1 2">DSM 3217</strain>
    </source>
</reference>
<evidence type="ECO:0000313" key="2">
    <source>
        <dbReference type="Proteomes" id="UP000199228"/>
    </source>
</evidence>
<organism evidence="1 2">
    <name type="scientific">Eubacterium oxidoreducens</name>
    <dbReference type="NCBI Taxonomy" id="1732"/>
    <lineage>
        <taxon>Bacteria</taxon>
        <taxon>Bacillati</taxon>
        <taxon>Bacillota</taxon>
        <taxon>Clostridia</taxon>
        <taxon>Eubacteriales</taxon>
        <taxon>Eubacteriaceae</taxon>
        <taxon>Eubacterium</taxon>
    </lineage>
</organism>
<dbReference type="Proteomes" id="UP000199228">
    <property type="component" value="Unassembled WGS sequence"/>
</dbReference>
<name>A0A1G6B3B2_EUBOX</name>
<gene>
    <name evidence="1" type="ORF">SAMN02910417_01119</name>
</gene>
<dbReference type="RefSeq" id="WP_090173102.1">
    <property type="nucleotide sequence ID" value="NZ_FMXR01000008.1"/>
</dbReference>
<protein>
    <submittedName>
        <fullName evidence="1">Uncharacterized protein</fullName>
    </submittedName>
</protein>
<sequence length="81" mass="9852">MRCERCKASCEIHYAESYAIDWYCDAGVPEDEMNENKDGEWGCNLHWKTIQKRIEENEKAWLKDKEAYVEWFLKKEKENEE</sequence>
<dbReference type="AlphaFoldDB" id="A0A1G6B3B2"/>
<accession>A0A1G6B3B2</accession>
<evidence type="ECO:0000313" key="1">
    <source>
        <dbReference type="EMBL" id="SDB15158.1"/>
    </source>
</evidence>
<keyword evidence="2" id="KW-1185">Reference proteome</keyword>
<proteinExistence type="predicted"/>